<dbReference type="EMBL" id="HACM01000644">
    <property type="protein sequence ID" value="CRZ01086.1"/>
    <property type="molecule type" value="Transcribed_RNA"/>
</dbReference>
<organism evidence="2">
    <name type="scientific">Spongospora subterranea</name>
    <dbReference type="NCBI Taxonomy" id="70186"/>
    <lineage>
        <taxon>Eukaryota</taxon>
        <taxon>Sar</taxon>
        <taxon>Rhizaria</taxon>
        <taxon>Endomyxa</taxon>
        <taxon>Phytomyxea</taxon>
        <taxon>Plasmodiophorida</taxon>
        <taxon>Plasmodiophoridae</taxon>
        <taxon>Spongospora</taxon>
    </lineage>
</organism>
<dbReference type="EMBL" id="HACM01000638">
    <property type="protein sequence ID" value="CRZ01080.1"/>
    <property type="molecule type" value="Transcribed_RNA"/>
</dbReference>
<name>A0A0H5QID7_9EUKA</name>
<reference evidence="2" key="1">
    <citation type="submission" date="2015-04" db="EMBL/GenBank/DDBJ databases">
        <title>The genome sequence of the plant pathogenic Rhizarian Plasmodiophora brassicae reveals insights in its biotrophic life cycle and the origin of chitin synthesis.</title>
        <authorList>
            <person name="Schwelm A."/>
            <person name="Fogelqvist J."/>
            <person name="Knaust A."/>
            <person name="Julke S."/>
            <person name="Lilja T."/>
            <person name="Dhandapani V."/>
            <person name="Bonilla-Rosso G."/>
            <person name="Karlsson M."/>
            <person name="Shevchenko A."/>
            <person name="Choi S.R."/>
            <person name="Kim H.G."/>
            <person name="Park J.Y."/>
            <person name="Lim Y.P."/>
            <person name="Ludwig-Muller J."/>
            <person name="Dixelius C."/>
        </authorList>
    </citation>
    <scope>NUCLEOTIDE SEQUENCE</scope>
    <source>
        <tissue evidence="2">Potato root galls</tissue>
    </source>
</reference>
<protein>
    <submittedName>
        <fullName evidence="2">Uncharacterized protein</fullName>
    </submittedName>
</protein>
<evidence type="ECO:0000256" key="1">
    <source>
        <dbReference type="SAM" id="Coils"/>
    </source>
</evidence>
<accession>A0A0H5QID7</accession>
<dbReference type="AlphaFoldDB" id="A0A0H5QID7"/>
<evidence type="ECO:0000313" key="2">
    <source>
        <dbReference type="EMBL" id="CRZ01086.1"/>
    </source>
</evidence>
<feature type="coiled-coil region" evidence="1">
    <location>
        <begin position="61"/>
        <end position="98"/>
    </location>
</feature>
<sequence length="111" mass="12904">MYLAASPPLAPCLDVTSMFENWTRYRRVGDDLRLKNDEYERKIEGYVKAQSRSTEQMDAVHEELKVNAETIRKKSDEIEQLKRKMAKGAKDLEAIAEKKQVRHRSLSTGIY</sequence>
<proteinExistence type="predicted"/>
<keyword evidence="1" id="KW-0175">Coiled coil</keyword>